<feature type="compositionally biased region" description="Basic and acidic residues" evidence="1">
    <location>
        <begin position="1"/>
        <end position="10"/>
    </location>
</feature>
<dbReference type="Proteomes" id="UP000198649">
    <property type="component" value="Unassembled WGS sequence"/>
</dbReference>
<dbReference type="AlphaFoldDB" id="A0A1I3LLR7"/>
<gene>
    <name evidence="2" type="ORF">SAMN05216561_11423</name>
</gene>
<dbReference type="EMBL" id="FOQG01000014">
    <property type="protein sequence ID" value="SFI85688.1"/>
    <property type="molecule type" value="Genomic_DNA"/>
</dbReference>
<evidence type="ECO:0000313" key="2">
    <source>
        <dbReference type="EMBL" id="SFI85688.1"/>
    </source>
</evidence>
<organism evidence="2 3">
    <name type="scientific">Nocardioides psychrotolerans</name>
    <dbReference type="NCBI Taxonomy" id="1005945"/>
    <lineage>
        <taxon>Bacteria</taxon>
        <taxon>Bacillati</taxon>
        <taxon>Actinomycetota</taxon>
        <taxon>Actinomycetes</taxon>
        <taxon>Propionibacteriales</taxon>
        <taxon>Nocardioidaceae</taxon>
        <taxon>Nocardioides</taxon>
    </lineage>
</organism>
<reference evidence="2 3" key="1">
    <citation type="submission" date="2016-10" db="EMBL/GenBank/DDBJ databases">
        <authorList>
            <person name="de Groot N.N."/>
        </authorList>
    </citation>
    <scope>NUCLEOTIDE SEQUENCE [LARGE SCALE GENOMIC DNA]</scope>
    <source>
        <strain evidence="2 3">CGMCC 1.11156</strain>
    </source>
</reference>
<dbReference type="STRING" id="1005945.SAMN05216561_11423"/>
<evidence type="ECO:0000256" key="1">
    <source>
        <dbReference type="SAM" id="MobiDB-lite"/>
    </source>
</evidence>
<protein>
    <submittedName>
        <fullName evidence="2">Uncharacterized protein</fullName>
    </submittedName>
</protein>
<keyword evidence="3" id="KW-1185">Reference proteome</keyword>
<proteinExistence type="predicted"/>
<evidence type="ECO:0000313" key="3">
    <source>
        <dbReference type="Proteomes" id="UP000198649"/>
    </source>
</evidence>
<accession>A0A1I3LLR7</accession>
<name>A0A1I3LLR7_9ACTN</name>
<feature type="region of interest" description="Disordered" evidence="1">
    <location>
        <begin position="1"/>
        <end position="47"/>
    </location>
</feature>
<feature type="compositionally biased region" description="Basic and acidic residues" evidence="1">
    <location>
        <begin position="35"/>
        <end position="47"/>
    </location>
</feature>
<sequence length="47" mass="4985">MNPSCTDDRGPGPCHNPTPHDAPKGCVHHSTSGVPDRHDRPGRGDSE</sequence>